<evidence type="ECO:0000256" key="5">
    <source>
        <dbReference type="ARBA" id="ARBA00038966"/>
    </source>
</evidence>
<dbReference type="EC" id="6.3.3.2" evidence="5"/>
<dbReference type="PANTHER" id="PTHR23407">
    <property type="entry name" value="ATPASE INHIBITOR/5-FORMYLTETRAHYDROFOLATE CYCLO-LIGASE"/>
    <property type="match status" value="1"/>
</dbReference>
<name>A0A1Y2F6E4_PROLT</name>
<dbReference type="Pfam" id="PF01812">
    <property type="entry name" value="5-FTHF_cyc-lig"/>
    <property type="match status" value="1"/>
</dbReference>
<dbReference type="PANTHER" id="PTHR23407:SF1">
    <property type="entry name" value="5-FORMYLTETRAHYDROFOLATE CYCLO-LIGASE"/>
    <property type="match status" value="1"/>
</dbReference>
<dbReference type="Gene3D" id="3.40.50.10420">
    <property type="entry name" value="NagB/RpiA/CoA transferase-like"/>
    <property type="match status" value="1"/>
</dbReference>
<dbReference type="AlphaFoldDB" id="A0A1Y2F6E4"/>
<evidence type="ECO:0000256" key="4">
    <source>
        <dbReference type="ARBA" id="ARBA00036539"/>
    </source>
</evidence>
<feature type="binding site" evidence="6">
    <location>
        <begin position="10"/>
        <end position="14"/>
    </location>
    <ligand>
        <name>ATP</name>
        <dbReference type="ChEBI" id="CHEBI:30616"/>
    </ligand>
</feature>
<sequence>MGKQTTKQLKALLRKESLARMDALPPQKKLAAPAAILARLRQLAAHNGGPSIWKEAQRVSCFISMDHELDTKPILQALLSDGKDVFVPRIIDNPAFKLGGLDETGRSRRKQVMQMLRLLSVEEIGAFERSNYGIPEPPLDREEIFEHASADLIICPGVVFSKDGRRVGYGGGFFDMYIRRVRALNPRVTVVGVGHECQLLQSDTEGQQIPVEETDQMLDSVLAA</sequence>
<evidence type="ECO:0000313" key="7">
    <source>
        <dbReference type="EMBL" id="ORY79451.1"/>
    </source>
</evidence>
<dbReference type="OrthoDB" id="2015992at2759"/>
<reference evidence="7 8" key="1">
    <citation type="submission" date="2016-07" db="EMBL/GenBank/DDBJ databases">
        <title>Pervasive Adenine N6-methylation of Active Genes in Fungi.</title>
        <authorList>
            <consortium name="DOE Joint Genome Institute"/>
            <person name="Mondo S.J."/>
            <person name="Dannebaum R.O."/>
            <person name="Kuo R.C."/>
            <person name="Labutti K."/>
            <person name="Haridas S."/>
            <person name="Kuo A."/>
            <person name="Salamov A."/>
            <person name="Ahrendt S.R."/>
            <person name="Lipzen A."/>
            <person name="Sullivan W."/>
            <person name="Andreopoulos W.B."/>
            <person name="Clum A."/>
            <person name="Lindquist E."/>
            <person name="Daum C."/>
            <person name="Ramamoorthy G.K."/>
            <person name="Gryganskyi A."/>
            <person name="Culley D."/>
            <person name="Magnuson J.K."/>
            <person name="James T.Y."/>
            <person name="O'Malley M.A."/>
            <person name="Stajich J.E."/>
            <person name="Spatafora J.W."/>
            <person name="Visel A."/>
            <person name="Grigoriev I.V."/>
        </authorList>
    </citation>
    <scope>NUCLEOTIDE SEQUENCE [LARGE SCALE GENOMIC DNA]</scope>
    <source>
        <strain evidence="7 8">12-1054</strain>
    </source>
</reference>
<accession>A0A1Y2F6E4</accession>
<comment type="caution">
    <text evidence="7">The sequence shown here is derived from an EMBL/GenBank/DDBJ whole genome shotgun (WGS) entry which is preliminary data.</text>
</comment>
<evidence type="ECO:0000256" key="1">
    <source>
        <dbReference type="ARBA" id="ARBA00010638"/>
    </source>
</evidence>
<dbReference type="GO" id="GO:0009396">
    <property type="term" value="P:folic acid-containing compound biosynthetic process"/>
    <property type="evidence" value="ECO:0007669"/>
    <property type="project" value="TreeGrafter"/>
</dbReference>
<dbReference type="EMBL" id="MCFI01000015">
    <property type="protein sequence ID" value="ORY79451.1"/>
    <property type="molecule type" value="Genomic_DNA"/>
</dbReference>
<feature type="binding site" evidence="6">
    <location>
        <position position="63"/>
    </location>
    <ligand>
        <name>substrate</name>
    </ligand>
</feature>
<gene>
    <name evidence="7" type="ORF">BCR37DRAFT_394174</name>
</gene>
<comment type="similarity">
    <text evidence="1">Belongs to the 5-formyltetrahydrofolate cyclo-ligase family.</text>
</comment>
<evidence type="ECO:0000256" key="6">
    <source>
        <dbReference type="PIRSR" id="PIRSR006806-1"/>
    </source>
</evidence>
<dbReference type="Proteomes" id="UP000193685">
    <property type="component" value="Unassembled WGS sequence"/>
</dbReference>
<keyword evidence="2 6" id="KW-0547">Nucleotide-binding</keyword>
<dbReference type="PIRSF" id="PIRSF006806">
    <property type="entry name" value="FTHF_cligase"/>
    <property type="match status" value="1"/>
</dbReference>
<dbReference type="OMA" id="DKWGIPT"/>
<dbReference type="GO" id="GO:0030272">
    <property type="term" value="F:5-formyltetrahydrofolate cyclo-ligase activity"/>
    <property type="evidence" value="ECO:0007669"/>
    <property type="project" value="UniProtKB-EC"/>
</dbReference>
<dbReference type="STRING" id="56484.A0A1Y2F6E4"/>
<dbReference type="GO" id="GO:0035999">
    <property type="term" value="P:tetrahydrofolate interconversion"/>
    <property type="evidence" value="ECO:0007669"/>
    <property type="project" value="TreeGrafter"/>
</dbReference>
<protein>
    <recommendedName>
        <fullName evidence="5">5-formyltetrahydrofolate cyclo-ligase</fullName>
        <ecNumber evidence="5">6.3.3.2</ecNumber>
    </recommendedName>
</protein>
<dbReference type="InterPro" id="IPR024185">
    <property type="entry name" value="FTHF_cligase-like_sf"/>
</dbReference>
<comment type="catalytic activity">
    <reaction evidence="4">
        <text>(6S)-5-formyl-5,6,7,8-tetrahydrofolate + ATP = (6R)-5,10-methenyltetrahydrofolate + ADP + phosphate</text>
        <dbReference type="Rhea" id="RHEA:10488"/>
        <dbReference type="ChEBI" id="CHEBI:30616"/>
        <dbReference type="ChEBI" id="CHEBI:43474"/>
        <dbReference type="ChEBI" id="CHEBI:57455"/>
        <dbReference type="ChEBI" id="CHEBI:57457"/>
        <dbReference type="ChEBI" id="CHEBI:456216"/>
        <dbReference type="EC" id="6.3.3.2"/>
    </reaction>
</comment>
<dbReference type="SUPFAM" id="SSF100950">
    <property type="entry name" value="NagB/RpiA/CoA transferase-like"/>
    <property type="match status" value="1"/>
</dbReference>
<proteinExistence type="inferred from homology"/>
<dbReference type="GeneID" id="63788021"/>
<feature type="binding site" evidence="6">
    <location>
        <position position="68"/>
    </location>
    <ligand>
        <name>substrate</name>
    </ligand>
</feature>
<keyword evidence="8" id="KW-1185">Reference proteome</keyword>
<dbReference type="GO" id="GO:0005524">
    <property type="term" value="F:ATP binding"/>
    <property type="evidence" value="ECO:0007669"/>
    <property type="project" value="UniProtKB-KW"/>
</dbReference>
<organism evidence="7 8">
    <name type="scientific">Protomyces lactucae-debilis</name>
    <dbReference type="NCBI Taxonomy" id="2754530"/>
    <lineage>
        <taxon>Eukaryota</taxon>
        <taxon>Fungi</taxon>
        <taxon>Dikarya</taxon>
        <taxon>Ascomycota</taxon>
        <taxon>Taphrinomycotina</taxon>
        <taxon>Taphrinomycetes</taxon>
        <taxon>Taphrinales</taxon>
        <taxon>Protomycetaceae</taxon>
        <taxon>Protomyces</taxon>
    </lineage>
</organism>
<dbReference type="InterPro" id="IPR037171">
    <property type="entry name" value="NagB/RpiA_transferase-like"/>
</dbReference>
<keyword evidence="3 6" id="KW-0067">ATP-binding</keyword>
<evidence type="ECO:0000313" key="8">
    <source>
        <dbReference type="Proteomes" id="UP000193685"/>
    </source>
</evidence>
<dbReference type="InterPro" id="IPR002698">
    <property type="entry name" value="FTHF_cligase"/>
</dbReference>
<dbReference type="RefSeq" id="XP_040723822.1">
    <property type="nucleotide sequence ID" value="XM_040871422.1"/>
</dbReference>
<evidence type="ECO:0000256" key="3">
    <source>
        <dbReference type="ARBA" id="ARBA00022840"/>
    </source>
</evidence>
<evidence type="ECO:0000256" key="2">
    <source>
        <dbReference type="ARBA" id="ARBA00022741"/>
    </source>
</evidence>